<reference evidence="2" key="1">
    <citation type="submission" date="2021-01" db="EMBL/GenBank/DDBJ databases">
        <authorList>
            <consortium name="Genoscope - CEA"/>
            <person name="William W."/>
        </authorList>
    </citation>
    <scope>NUCLEOTIDE SEQUENCE</scope>
</reference>
<accession>A0A8S1UMA2</accession>
<evidence type="ECO:0000313" key="2">
    <source>
        <dbReference type="EMBL" id="CAD8165524.1"/>
    </source>
</evidence>
<dbReference type="EMBL" id="CAJJDO010000042">
    <property type="protein sequence ID" value="CAD8165524.1"/>
    <property type="molecule type" value="Genomic_DNA"/>
</dbReference>
<gene>
    <name evidence="2" type="ORF">PPENT_87.1.T0420260</name>
</gene>
<sequence length="175" mass="20621">MAKRYSPYNHRRGHKQASTSLASNIPQESRVLSEYYMKLKLKNPKDNHKGIIKRMTECWLNSQNKYGPREYLEELLNKSQIKTEEDMKWAKYKVLGAPQIIQPRIQVTRKGKWIKFYVDQKLSVCSAVRFNHQQSPTQRDTQLSPIPSQCTSVSDQITHFYQQTFRVNKHLSFDG</sequence>
<evidence type="ECO:0000313" key="3">
    <source>
        <dbReference type="Proteomes" id="UP000689195"/>
    </source>
</evidence>
<dbReference type="AlphaFoldDB" id="A0A8S1UMA2"/>
<name>A0A8S1UMA2_9CILI</name>
<organism evidence="2 3">
    <name type="scientific">Paramecium pentaurelia</name>
    <dbReference type="NCBI Taxonomy" id="43138"/>
    <lineage>
        <taxon>Eukaryota</taxon>
        <taxon>Sar</taxon>
        <taxon>Alveolata</taxon>
        <taxon>Ciliophora</taxon>
        <taxon>Intramacronucleata</taxon>
        <taxon>Oligohymenophorea</taxon>
        <taxon>Peniculida</taxon>
        <taxon>Parameciidae</taxon>
        <taxon>Paramecium</taxon>
    </lineage>
</organism>
<keyword evidence="3" id="KW-1185">Reference proteome</keyword>
<feature type="compositionally biased region" description="Basic residues" evidence="1">
    <location>
        <begin position="1"/>
        <end position="15"/>
    </location>
</feature>
<feature type="region of interest" description="Disordered" evidence="1">
    <location>
        <begin position="1"/>
        <end position="23"/>
    </location>
</feature>
<evidence type="ECO:0000256" key="1">
    <source>
        <dbReference type="SAM" id="MobiDB-lite"/>
    </source>
</evidence>
<comment type="caution">
    <text evidence="2">The sequence shown here is derived from an EMBL/GenBank/DDBJ whole genome shotgun (WGS) entry which is preliminary data.</text>
</comment>
<dbReference type="Proteomes" id="UP000689195">
    <property type="component" value="Unassembled WGS sequence"/>
</dbReference>
<protein>
    <submittedName>
        <fullName evidence="2">Uncharacterized protein</fullName>
    </submittedName>
</protein>
<proteinExistence type="predicted"/>